<dbReference type="Proteomes" id="UP000289562">
    <property type="component" value="Unassembled WGS sequence"/>
</dbReference>
<protein>
    <submittedName>
        <fullName evidence="1">Uncharacterized protein</fullName>
    </submittedName>
</protein>
<sequence>MLYEHKGKWGTHKVSRLAVQGFPMGPKITVCHPKFAPFRPSFAPTVAPNSSLFALSSPRLSPCFRPNLKRD</sequence>
<comment type="caution">
    <text evidence="1">The sequence shown here is derived from an EMBL/GenBank/DDBJ whole genome shotgun (WGS) entry which is preliminary data.</text>
</comment>
<gene>
    <name evidence="1" type="ORF">CYQ77_08590</name>
</gene>
<dbReference type="EMBL" id="PJVH01000024">
    <property type="protein sequence ID" value="RXU87381.1"/>
    <property type="molecule type" value="Genomic_DNA"/>
</dbReference>
<organism evidence="1 2">
    <name type="scientific">Enterococcus faecium</name>
    <name type="common">Streptococcus faecium</name>
    <dbReference type="NCBI Taxonomy" id="1352"/>
    <lineage>
        <taxon>Bacteria</taxon>
        <taxon>Bacillati</taxon>
        <taxon>Bacillota</taxon>
        <taxon>Bacilli</taxon>
        <taxon>Lactobacillales</taxon>
        <taxon>Enterococcaceae</taxon>
        <taxon>Enterococcus</taxon>
    </lineage>
</organism>
<reference evidence="1 2" key="1">
    <citation type="submission" date="2017-12" db="EMBL/GenBank/DDBJ databases">
        <title>A pool of 800 enterococci isolated from chicken carcass rinse samples from New Zealand.</title>
        <authorList>
            <person name="Zhang J."/>
            <person name="Rogers L."/>
            <person name="Midwinter A."/>
            <person name="French N."/>
        </authorList>
    </citation>
    <scope>NUCLEOTIDE SEQUENCE [LARGE SCALE GENOMIC DNA]</scope>
    <source>
        <strain evidence="1 2">EN697</strain>
    </source>
</reference>
<accession>A0AB37VTT5</accession>
<evidence type="ECO:0000313" key="2">
    <source>
        <dbReference type="Proteomes" id="UP000289562"/>
    </source>
</evidence>
<evidence type="ECO:0000313" key="1">
    <source>
        <dbReference type="EMBL" id="RXU87381.1"/>
    </source>
</evidence>
<name>A0AB37VTT5_ENTFC</name>
<dbReference type="AlphaFoldDB" id="A0AB37VTT5"/>
<proteinExistence type="predicted"/>